<proteinExistence type="inferred from homology"/>
<dbReference type="OrthoDB" id="9772924at2"/>
<dbReference type="RefSeq" id="WP_111334388.1">
    <property type="nucleotide sequence ID" value="NZ_CP030032.1"/>
</dbReference>
<dbReference type="GO" id="GO:0042597">
    <property type="term" value="C:periplasmic space"/>
    <property type="evidence" value="ECO:0007669"/>
    <property type="project" value="UniProtKB-ARBA"/>
</dbReference>
<dbReference type="PANTHER" id="PTHR30290">
    <property type="entry name" value="PERIPLASMIC BINDING COMPONENT OF ABC TRANSPORTER"/>
    <property type="match status" value="1"/>
</dbReference>
<organism evidence="4 5">
    <name type="scientific">Bradymonas sediminis</name>
    <dbReference type="NCBI Taxonomy" id="1548548"/>
    <lineage>
        <taxon>Bacteria</taxon>
        <taxon>Deltaproteobacteria</taxon>
        <taxon>Bradymonadales</taxon>
        <taxon>Bradymonadaceae</taxon>
        <taxon>Bradymonas</taxon>
    </lineage>
</organism>
<dbReference type="GO" id="GO:0015833">
    <property type="term" value="P:peptide transport"/>
    <property type="evidence" value="ECO:0007669"/>
    <property type="project" value="TreeGrafter"/>
</dbReference>
<sequence>MQLSFHKSAFSLALSRFLLLGAVLLFGTSLGGCDSASSDAPPFIVLLDSSPKGLDPRFATSDASAKLVGLLHAGLLSSDTNSGEPKLDLAASVEQPSPVRYEVTLRDDIYFHDGEPLTTADVEYTYMELGSKLVNSPYAGTTKRIKSFEVIDERRLIITLKDPFAAFLNDLTMGIVPKHQCGGHPSCPGKVIGAGPFKFVSNEADKAYLLESFDKYHDGQPALDRVLFKIVEDDNTRLLAMLGKSADLVQNAVAPLMLPVLEDAERLSVKTAPSFKYTYVAFNLEHPILKNPKVRQAIAHGIDREAIIEYKFRGLARLSTGMLSPGHWAYEGDVATYDFDVERAKKLLDEAGYPDPDGDGPLPRFKLEFKVSANKFRKSLVQLMAHQLARIGIDVTVRSYEWGTFYSDIKSRNFELTTMQWPSVLDPGLYTWIFHSKNIPSPENRSAGANRGAYSNPRVDALLERGEHETDVEKRKAIYHEVQQILAEDLPYISLWHEDNIAVTSVGTQGYFMTPNARFEGLKKTRRAGAESATPDSPALAEQPGDLQELNKVTP</sequence>
<name>A0A2Z4FKU4_9DELT</name>
<dbReference type="SUPFAM" id="SSF53850">
    <property type="entry name" value="Periplasmic binding protein-like II"/>
    <property type="match status" value="1"/>
</dbReference>
<dbReference type="AlphaFoldDB" id="A0A2Z4FKU4"/>
<keyword evidence="5" id="KW-1185">Reference proteome</keyword>
<dbReference type="Proteomes" id="UP000249799">
    <property type="component" value="Chromosome"/>
</dbReference>
<dbReference type="GO" id="GO:0043190">
    <property type="term" value="C:ATP-binding cassette (ABC) transporter complex"/>
    <property type="evidence" value="ECO:0007669"/>
    <property type="project" value="InterPro"/>
</dbReference>
<dbReference type="Gene3D" id="3.90.76.10">
    <property type="entry name" value="Dipeptide-binding Protein, Domain 1"/>
    <property type="match status" value="1"/>
</dbReference>
<dbReference type="InterPro" id="IPR000914">
    <property type="entry name" value="SBP_5_dom"/>
</dbReference>
<evidence type="ECO:0000313" key="5">
    <source>
        <dbReference type="Proteomes" id="UP000249799"/>
    </source>
</evidence>
<keyword evidence="3" id="KW-0732">Signal</keyword>
<comment type="similarity">
    <text evidence="1">Belongs to the bacterial solute-binding protein 5 family.</text>
</comment>
<dbReference type="EMBL" id="CP030032">
    <property type="protein sequence ID" value="AWV89601.1"/>
    <property type="molecule type" value="Genomic_DNA"/>
</dbReference>
<evidence type="ECO:0000256" key="3">
    <source>
        <dbReference type="ARBA" id="ARBA00022729"/>
    </source>
</evidence>
<dbReference type="InterPro" id="IPR030678">
    <property type="entry name" value="Peptide/Ni-bd"/>
</dbReference>
<dbReference type="Gene3D" id="3.10.105.10">
    <property type="entry name" value="Dipeptide-binding Protein, Domain 3"/>
    <property type="match status" value="1"/>
</dbReference>
<protein>
    <submittedName>
        <fullName evidence="4">Uncharacterized protein</fullName>
    </submittedName>
</protein>
<dbReference type="PROSITE" id="PS51257">
    <property type="entry name" value="PROKAR_LIPOPROTEIN"/>
    <property type="match status" value="1"/>
</dbReference>
<dbReference type="Pfam" id="PF00496">
    <property type="entry name" value="SBP_bac_5"/>
    <property type="match status" value="1"/>
</dbReference>
<reference evidence="4 5" key="1">
    <citation type="submission" date="2018-06" db="EMBL/GenBank/DDBJ databases">
        <title>Lujinxingia sediminis gen. nov. sp. nov., a new facultative anaerobic member of the class Deltaproteobacteria, and proposal of Lujinxingaceae fam. nov.</title>
        <authorList>
            <person name="Guo L.-Y."/>
            <person name="Li C.-M."/>
            <person name="Wang S."/>
            <person name="Du Z.-J."/>
        </authorList>
    </citation>
    <scope>NUCLEOTIDE SEQUENCE [LARGE SCALE GENOMIC DNA]</scope>
    <source>
        <strain evidence="4 5">FA350</strain>
    </source>
</reference>
<dbReference type="GO" id="GO:1904680">
    <property type="term" value="F:peptide transmembrane transporter activity"/>
    <property type="evidence" value="ECO:0007669"/>
    <property type="project" value="TreeGrafter"/>
</dbReference>
<evidence type="ECO:0000256" key="1">
    <source>
        <dbReference type="ARBA" id="ARBA00005695"/>
    </source>
</evidence>
<gene>
    <name evidence="4" type="ORF">DN745_09725</name>
</gene>
<dbReference type="PIRSF" id="PIRSF002741">
    <property type="entry name" value="MppA"/>
    <property type="match status" value="1"/>
</dbReference>
<dbReference type="KEGG" id="bsed:DN745_09725"/>
<keyword evidence="2" id="KW-0813">Transport</keyword>
<dbReference type="InterPro" id="IPR039424">
    <property type="entry name" value="SBP_5"/>
</dbReference>
<accession>A0A2Z4FKU4</accession>
<evidence type="ECO:0000256" key="2">
    <source>
        <dbReference type="ARBA" id="ARBA00022448"/>
    </source>
</evidence>
<dbReference type="Gene3D" id="3.40.190.10">
    <property type="entry name" value="Periplasmic binding protein-like II"/>
    <property type="match status" value="1"/>
</dbReference>
<dbReference type="CDD" id="cd00995">
    <property type="entry name" value="PBP2_NikA_DppA_OppA_like"/>
    <property type="match status" value="1"/>
</dbReference>
<dbReference type="PANTHER" id="PTHR30290:SF9">
    <property type="entry name" value="OLIGOPEPTIDE-BINDING PROTEIN APPA"/>
    <property type="match status" value="1"/>
</dbReference>
<evidence type="ECO:0000313" key="4">
    <source>
        <dbReference type="EMBL" id="AWV89601.1"/>
    </source>
</evidence>